<protein>
    <recommendedName>
        <fullName evidence="5">Lipase domain-containing protein</fullName>
    </recommendedName>
</protein>
<dbReference type="Gene3D" id="3.40.50.1820">
    <property type="entry name" value="alpha/beta hydrolase"/>
    <property type="match status" value="1"/>
</dbReference>
<dbReference type="PRINTS" id="PR00821">
    <property type="entry name" value="TAGLIPASE"/>
</dbReference>
<evidence type="ECO:0000256" key="3">
    <source>
        <dbReference type="ARBA" id="ARBA00022525"/>
    </source>
</evidence>
<gene>
    <name evidence="6" type="ORF">R5R35_012522</name>
</gene>
<reference evidence="6 7" key="1">
    <citation type="submission" date="2024-03" db="EMBL/GenBank/DDBJ databases">
        <title>The genome assembly and annotation of the cricket Gryllus longicercus Weissman &amp; Gray.</title>
        <authorList>
            <person name="Szrajer S."/>
            <person name="Gray D."/>
            <person name="Ylla G."/>
        </authorList>
    </citation>
    <scope>NUCLEOTIDE SEQUENCE [LARGE SCALE GENOMIC DNA]</scope>
    <source>
        <strain evidence="6">DAG 2021-001</strain>
        <tissue evidence="6">Whole body minus gut</tissue>
    </source>
</reference>
<feature type="domain" description="Lipase" evidence="5">
    <location>
        <begin position="95"/>
        <end position="302"/>
    </location>
</feature>
<dbReference type="GO" id="GO:0016298">
    <property type="term" value="F:lipase activity"/>
    <property type="evidence" value="ECO:0007669"/>
    <property type="project" value="InterPro"/>
</dbReference>
<dbReference type="InterPro" id="IPR029058">
    <property type="entry name" value="AB_hydrolase_fold"/>
</dbReference>
<comment type="subcellular location">
    <subcellularLocation>
        <location evidence="1">Secreted</location>
    </subcellularLocation>
</comment>
<accession>A0AAN9VJU9</accession>
<proteinExistence type="inferred from homology"/>
<organism evidence="6 7">
    <name type="scientific">Gryllus longicercus</name>
    <dbReference type="NCBI Taxonomy" id="2509291"/>
    <lineage>
        <taxon>Eukaryota</taxon>
        <taxon>Metazoa</taxon>
        <taxon>Ecdysozoa</taxon>
        <taxon>Arthropoda</taxon>
        <taxon>Hexapoda</taxon>
        <taxon>Insecta</taxon>
        <taxon>Pterygota</taxon>
        <taxon>Neoptera</taxon>
        <taxon>Polyneoptera</taxon>
        <taxon>Orthoptera</taxon>
        <taxon>Ensifera</taxon>
        <taxon>Gryllidea</taxon>
        <taxon>Grylloidea</taxon>
        <taxon>Gryllidae</taxon>
        <taxon>Gryllinae</taxon>
        <taxon>Gryllus</taxon>
    </lineage>
</organism>
<dbReference type="GO" id="GO:0017171">
    <property type="term" value="F:serine hydrolase activity"/>
    <property type="evidence" value="ECO:0007669"/>
    <property type="project" value="TreeGrafter"/>
</dbReference>
<keyword evidence="3" id="KW-0964">Secreted</keyword>
<keyword evidence="7" id="KW-1185">Reference proteome</keyword>
<sequence>MCVLAGPIARPVGRAGAAASVAVAAVALNTVGDIQGRTGPFEAALNLGDGAANATRDDCVWRRGMDRDRCPDPLVHYTLHTGDPDAPRVEVVDMTQRDWLRRSSWEPSFDNVLFIHGYGGGEDDVTGSVLKGAYLRNGRYNVFMVNWGALARLPCYPAAVHNMRTVARCTGRMLSFLRDSGLPVERTTCVGHSLGAHVCGLIAHYLTFRMQRIVALDPARPLIRLQNKLGPADATAVHVLHTNAGHYGEMGRVGHVDFCINGGRMQPFCENASKPDLCSHTRSVCYLAESVSTSTARIATPCGRRCPSGVRQTSRLSDPIYMGQHTPLSAAGSFCVANVDEPYCPQDLRCCGKSNTEWIAPEES</sequence>
<dbReference type="GO" id="GO:0005615">
    <property type="term" value="C:extracellular space"/>
    <property type="evidence" value="ECO:0007669"/>
    <property type="project" value="TreeGrafter"/>
</dbReference>
<comment type="similarity">
    <text evidence="2 4">Belongs to the AB hydrolase superfamily. Lipase family.</text>
</comment>
<comment type="caution">
    <text evidence="6">The sequence shown here is derived from an EMBL/GenBank/DDBJ whole genome shotgun (WGS) entry which is preliminary data.</text>
</comment>
<dbReference type="Proteomes" id="UP001378592">
    <property type="component" value="Unassembled WGS sequence"/>
</dbReference>
<dbReference type="PANTHER" id="PTHR11610:SF172">
    <property type="entry name" value="LIPASE MEMBER H-A-LIKE PROTEIN"/>
    <property type="match status" value="1"/>
</dbReference>
<evidence type="ECO:0000313" key="7">
    <source>
        <dbReference type="Proteomes" id="UP001378592"/>
    </source>
</evidence>
<evidence type="ECO:0000259" key="5">
    <source>
        <dbReference type="Pfam" id="PF00151"/>
    </source>
</evidence>
<dbReference type="InterPro" id="IPR013818">
    <property type="entry name" value="Lipase"/>
</dbReference>
<dbReference type="EMBL" id="JAZDUA010000434">
    <property type="protein sequence ID" value="KAK7792678.1"/>
    <property type="molecule type" value="Genomic_DNA"/>
</dbReference>
<name>A0AAN9VJU9_9ORTH</name>
<dbReference type="Pfam" id="PF00151">
    <property type="entry name" value="Lipase"/>
    <property type="match status" value="1"/>
</dbReference>
<dbReference type="SUPFAM" id="SSF53474">
    <property type="entry name" value="alpha/beta-Hydrolases"/>
    <property type="match status" value="1"/>
</dbReference>
<dbReference type="InterPro" id="IPR000734">
    <property type="entry name" value="TAG_lipase"/>
</dbReference>
<evidence type="ECO:0000313" key="6">
    <source>
        <dbReference type="EMBL" id="KAK7792678.1"/>
    </source>
</evidence>
<evidence type="ECO:0000256" key="2">
    <source>
        <dbReference type="ARBA" id="ARBA00010701"/>
    </source>
</evidence>
<dbReference type="PANTHER" id="PTHR11610">
    <property type="entry name" value="LIPASE"/>
    <property type="match status" value="1"/>
</dbReference>
<dbReference type="GO" id="GO:0016042">
    <property type="term" value="P:lipid catabolic process"/>
    <property type="evidence" value="ECO:0007669"/>
    <property type="project" value="TreeGrafter"/>
</dbReference>
<evidence type="ECO:0000256" key="1">
    <source>
        <dbReference type="ARBA" id="ARBA00004613"/>
    </source>
</evidence>
<dbReference type="AlphaFoldDB" id="A0AAN9VJU9"/>
<evidence type="ECO:0000256" key="4">
    <source>
        <dbReference type="RuleBase" id="RU004262"/>
    </source>
</evidence>